<keyword evidence="1" id="KW-1133">Transmembrane helix</keyword>
<dbReference type="PANTHER" id="PTHR11603">
    <property type="entry name" value="AAA FAMILY ATPASE"/>
    <property type="match status" value="1"/>
</dbReference>
<protein>
    <submittedName>
        <fullName evidence="3">PIN domain protein</fullName>
    </submittedName>
</protein>
<dbReference type="SMART" id="SM00670">
    <property type="entry name" value="PINc"/>
    <property type="match status" value="1"/>
</dbReference>
<organism evidence="3 4">
    <name type="scientific">Anaerococcus prevotii ACS-065-V-Col13</name>
    <dbReference type="NCBI Taxonomy" id="879305"/>
    <lineage>
        <taxon>Bacteria</taxon>
        <taxon>Bacillati</taxon>
        <taxon>Bacillota</taxon>
        <taxon>Tissierellia</taxon>
        <taxon>Tissierellales</taxon>
        <taxon>Peptoniphilaceae</taxon>
        <taxon>Anaerococcus</taxon>
    </lineage>
</organism>
<dbReference type="PATRIC" id="fig|879305.3.peg.914"/>
<evidence type="ECO:0000259" key="2">
    <source>
        <dbReference type="SMART" id="SM00670"/>
    </source>
</evidence>
<dbReference type="Proteomes" id="UP000005286">
    <property type="component" value="Unassembled WGS sequence"/>
</dbReference>
<name>F0GVT3_9FIRM</name>
<dbReference type="InterPro" id="IPR002716">
    <property type="entry name" value="PIN_dom"/>
</dbReference>
<dbReference type="RefSeq" id="WP_004834896.1">
    <property type="nucleotide sequence ID" value="NZ_AEXM01000018.1"/>
</dbReference>
<dbReference type="InterPro" id="IPR029060">
    <property type="entry name" value="PIN-like_dom_sf"/>
</dbReference>
<evidence type="ECO:0000313" key="4">
    <source>
        <dbReference type="Proteomes" id="UP000005286"/>
    </source>
</evidence>
<feature type="transmembrane region" description="Helical" evidence="1">
    <location>
        <begin position="36"/>
        <end position="56"/>
    </location>
</feature>
<keyword evidence="4" id="KW-1185">Reference proteome</keyword>
<dbReference type="CDD" id="cd09877">
    <property type="entry name" value="PIN_YacL-like"/>
    <property type="match status" value="1"/>
</dbReference>
<accession>F0GVT3</accession>
<feature type="transmembrane region" description="Helical" evidence="1">
    <location>
        <begin position="83"/>
        <end position="105"/>
    </location>
</feature>
<keyword evidence="1" id="KW-0812">Transmembrane</keyword>
<dbReference type="SUPFAM" id="SSF88723">
    <property type="entry name" value="PIN domain-like"/>
    <property type="match status" value="1"/>
</dbReference>
<gene>
    <name evidence="3" type="ORF">HMPREF9290_0689</name>
</gene>
<comment type="caution">
    <text evidence="3">The sequence shown here is derived from an EMBL/GenBank/DDBJ whole genome shotgun (WGS) entry which is preliminary data.</text>
</comment>
<dbReference type="Gene3D" id="3.40.50.1010">
    <property type="entry name" value="5'-nuclease"/>
    <property type="match status" value="1"/>
</dbReference>
<reference evidence="3 4" key="1">
    <citation type="submission" date="2011-01" db="EMBL/GenBank/DDBJ databases">
        <authorList>
            <person name="Durkin A.S."/>
            <person name="Madupu R."/>
            <person name="Torralba M."/>
            <person name="Gillis M."/>
            <person name="Methe B."/>
            <person name="Sutton G."/>
            <person name="Nelson K.E."/>
        </authorList>
    </citation>
    <scope>NUCLEOTIDE SEQUENCE [LARGE SCALE GENOMIC DNA]</scope>
    <source>
        <strain evidence="3 4">ACS-065-V-Col13</strain>
    </source>
</reference>
<feature type="domain" description="PIN" evidence="2">
    <location>
        <begin position="173"/>
        <end position="280"/>
    </location>
</feature>
<feature type="transmembrane region" description="Helical" evidence="1">
    <location>
        <begin position="111"/>
        <end position="133"/>
    </location>
</feature>
<dbReference type="eggNOG" id="COG4956">
    <property type="taxonomic scope" value="Bacteria"/>
</dbReference>
<dbReference type="STRING" id="879305.HMPREF9290_0689"/>
<dbReference type="Pfam" id="PF01850">
    <property type="entry name" value="PIN"/>
    <property type="match status" value="1"/>
</dbReference>
<dbReference type="InterPro" id="IPR052041">
    <property type="entry name" value="Nucleic_acid_metab_PIN/TRAM"/>
</dbReference>
<proteinExistence type="predicted"/>
<dbReference type="PANTHER" id="PTHR11603:SF147">
    <property type="entry name" value="MEMBRANE PROTEIN"/>
    <property type="match status" value="1"/>
</dbReference>
<evidence type="ECO:0000313" key="3">
    <source>
        <dbReference type="EMBL" id="EGC82074.1"/>
    </source>
</evidence>
<dbReference type="EMBL" id="AEXM01000018">
    <property type="protein sequence ID" value="EGC82074.1"/>
    <property type="molecule type" value="Genomic_DNA"/>
</dbReference>
<keyword evidence="1" id="KW-0472">Membrane</keyword>
<evidence type="ECO:0000256" key="1">
    <source>
        <dbReference type="SAM" id="Phobius"/>
    </source>
</evidence>
<dbReference type="AlphaFoldDB" id="F0GVT3"/>
<sequence>MKRIIRLVLSIIGAVLGIVLLRLVNAGTEFLPKAGFLPILAHIAAALLGALVFYVLTDKLSGRFSAGFSLFEDNLKELPANKLIVGIVGAILGFLIAALVTRPLTQLTIPYVGNLIFVLLSILLYIGLGYLGWRVASNNADDILGIFVRKDSKEVKDKDNKSFIFDRSKHTASPKILDTSVIIDGRILDIIETDFIEGELVVSEFVLEELQHIADSPDDLKRERGRRGLDIINKIKENDKIKLKVTNKDYKDIKEVDSKLLKLAIDLNGKVFTNDYNLNKVADVQGIPILNINDLANALKPVVIPGEMMRIDVIKEGKGKNQGVGYLDDGTMVVVEDGVKYIDQTIDATVTSVLQTSAGRMIFVRHKND</sequence>